<sequence length="279" mass="32087">MNRPIEHRLRPFGREPRFESLYDEYHRTSDPYFAYASTPPRRAAFERHGPEYRLSRGFDRRTKNRGRILSPENIELMFDSSSDYEDATHKDALPFGKAMRKLRTVVKEAGTVYSGVLKEYDADVQNVKKYAPDRIVRQLWGFKLDSVSKTPEQKEDSNHCDNQHQEGNSVKKVNDSGDTLYEQLNHQISQVVEALKQARISTVGEKSSANLYRASERLKEKVDTTGRQILELFERVRDGSQESEALLDELNGLFNLLESSKKLYAVEKDRGDVESSSSS</sequence>
<evidence type="ECO:0000313" key="2">
    <source>
        <dbReference type="EMBL" id="CAD6442025.1"/>
    </source>
</evidence>
<reference evidence="2" key="1">
    <citation type="submission" date="2020-10" db="EMBL/GenBank/DDBJ databases">
        <authorList>
            <person name="Kusch S."/>
        </authorList>
    </citation>
    <scope>NUCLEOTIDE SEQUENCE</scope>
    <source>
        <strain evidence="2">SwB9</strain>
    </source>
</reference>
<dbReference type="Proteomes" id="UP000624404">
    <property type="component" value="Unassembled WGS sequence"/>
</dbReference>
<organism evidence="2 3">
    <name type="scientific">Sclerotinia trifoliorum</name>
    <dbReference type="NCBI Taxonomy" id="28548"/>
    <lineage>
        <taxon>Eukaryota</taxon>
        <taxon>Fungi</taxon>
        <taxon>Dikarya</taxon>
        <taxon>Ascomycota</taxon>
        <taxon>Pezizomycotina</taxon>
        <taxon>Leotiomycetes</taxon>
        <taxon>Helotiales</taxon>
        <taxon>Sclerotiniaceae</taxon>
        <taxon>Sclerotinia</taxon>
    </lineage>
</organism>
<protein>
    <submittedName>
        <fullName evidence="2">7f06b9c0-be2c-4bb9-a6e4-a6caf970ee53-CDS</fullName>
    </submittedName>
</protein>
<dbReference type="EMBL" id="CAJHIA010000007">
    <property type="protein sequence ID" value="CAD6442025.1"/>
    <property type="molecule type" value="Genomic_DNA"/>
</dbReference>
<comment type="caution">
    <text evidence="2">The sequence shown here is derived from an EMBL/GenBank/DDBJ whole genome shotgun (WGS) entry which is preliminary data.</text>
</comment>
<evidence type="ECO:0000313" key="3">
    <source>
        <dbReference type="Proteomes" id="UP000624404"/>
    </source>
</evidence>
<dbReference type="OrthoDB" id="3538914at2759"/>
<feature type="region of interest" description="Disordered" evidence="1">
    <location>
        <begin position="148"/>
        <end position="175"/>
    </location>
</feature>
<dbReference type="AlphaFoldDB" id="A0A8H2VPH3"/>
<accession>A0A8H2VPH3</accession>
<proteinExistence type="predicted"/>
<feature type="compositionally biased region" description="Basic and acidic residues" evidence="1">
    <location>
        <begin position="151"/>
        <end position="164"/>
    </location>
</feature>
<name>A0A8H2VPH3_9HELO</name>
<evidence type="ECO:0000256" key="1">
    <source>
        <dbReference type="SAM" id="MobiDB-lite"/>
    </source>
</evidence>
<gene>
    <name evidence="2" type="ORF">SCLTRI_LOCUS1818</name>
</gene>
<keyword evidence="3" id="KW-1185">Reference proteome</keyword>